<organism evidence="1">
    <name type="scientific">gut metagenome</name>
    <dbReference type="NCBI Taxonomy" id="749906"/>
    <lineage>
        <taxon>unclassified sequences</taxon>
        <taxon>metagenomes</taxon>
        <taxon>organismal metagenomes</taxon>
    </lineage>
</organism>
<dbReference type="EMBL" id="AMCI01004859">
    <property type="protein sequence ID" value="EJW97256.1"/>
    <property type="molecule type" value="Genomic_DNA"/>
</dbReference>
<proteinExistence type="predicted"/>
<gene>
    <name evidence="1" type="ORF">EVA_14638</name>
</gene>
<evidence type="ECO:0000313" key="1">
    <source>
        <dbReference type="EMBL" id="EJW97256.1"/>
    </source>
</evidence>
<protein>
    <submittedName>
        <fullName evidence="1">Uncharacterized protein</fullName>
    </submittedName>
</protein>
<dbReference type="AlphaFoldDB" id="J9FQN0"/>
<name>J9FQN0_9ZZZZ</name>
<accession>J9FQN0</accession>
<reference evidence="1" key="1">
    <citation type="journal article" date="2012" name="PLoS ONE">
        <title>Gene sets for utilization of primary and secondary nutrition supplies in the distal gut of endangered iberian lynx.</title>
        <authorList>
            <person name="Alcaide M."/>
            <person name="Messina E."/>
            <person name="Richter M."/>
            <person name="Bargiela R."/>
            <person name="Peplies J."/>
            <person name="Huws S.A."/>
            <person name="Newbold C.J."/>
            <person name="Golyshin P.N."/>
            <person name="Simon M.A."/>
            <person name="Lopez G."/>
            <person name="Yakimov M.M."/>
            <person name="Ferrer M."/>
        </authorList>
    </citation>
    <scope>NUCLEOTIDE SEQUENCE</scope>
</reference>
<comment type="caution">
    <text evidence="1">The sequence shown here is derived from an EMBL/GenBank/DDBJ whole genome shotgun (WGS) entry which is preliminary data.</text>
</comment>
<sequence>MVPLYFPFALLSARLIIRLSLLLARIRLQEFTLFRCSFYIKLTFLREEKCFNGYNPRLIDIFSYSRVHALNPDISLTCDATACFRSQPYHRSDLRS</sequence>